<evidence type="ECO:0000256" key="3">
    <source>
        <dbReference type="ARBA" id="ARBA00023163"/>
    </source>
</evidence>
<dbReference type="Proteomes" id="UP000184148">
    <property type="component" value="Unassembled WGS sequence"/>
</dbReference>
<dbReference type="Pfam" id="PF09339">
    <property type="entry name" value="HTH_IclR"/>
    <property type="match status" value="1"/>
</dbReference>
<dbReference type="GO" id="GO:0003677">
    <property type="term" value="F:DNA binding"/>
    <property type="evidence" value="ECO:0007669"/>
    <property type="project" value="UniProtKB-KW"/>
</dbReference>
<sequence length="251" mass="28244">MVQSVERAISILEVLERSSEPLGVTEISNRLALHKSTTFGLLHTLESKGFVNQDPENGKYKLGLRLFEIGENVHKRMNLRYQARPFLQKLVKEFNETVHLVVKTDNEYVYIDKVEGPQAIRMYSQIGKRALMHCTGVGKSILAFLSEDELEDILNSIELTEFTPNTITNLTQLKDQLVKIKKQGYSIDDEEIEIGLRCVAAPIFNHNGEAIAAISIAGPTTRMTYERIAELIVPIKETALAISSTLGCKRR</sequence>
<dbReference type="InterPro" id="IPR029016">
    <property type="entry name" value="GAF-like_dom_sf"/>
</dbReference>
<comment type="function">
    <text evidence="4">May be an activator protein for the gylABX operon.</text>
</comment>
<dbReference type="SUPFAM" id="SSF55781">
    <property type="entry name" value="GAF domain-like"/>
    <property type="match status" value="1"/>
</dbReference>
<dbReference type="PANTHER" id="PTHR30136">
    <property type="entry name" value="HELIX-TURN-HELIX TRANSCRIPTIONAL REGULATOR, ICLR FAMILY"/>
    <property type="match status" value="1"/>
</dbReference>
<feature type="domain" description="IclR-ED" evidence="7">
    <location>
        <begin position="65"/>
        <end position="248"/>
    </location>
</feature>
<dbReference type="STRING" id="1121429.SAMN02745133_02950"/>
<keyword evidence="3" id="KW-0804">Transcription</keyword>
<evidence type="ECO:0000313" key="8">
    <source>
        <dbReference type="EMBL" id="SHF54948.1"/>
    </source>
</evidence>
<dbReference type="GO" id="GO:0045892">
    <property type="term" value="P:negative regulation of DNA-templated transcription"/>
    <property type="evidence" value="ECO:0007669"/>
    <property type="project" value="TreeGrafter"/>
</dbReference>
<dbReference type="InterPro" id="IPR036388">
    <property type="entry name" value="WH-like_DNA-bd_sf"/>
</dbReference>
<keyword evidence="2" id="KW-0238">DNA-binding</keyword>
<dbReference type="InterPro" id="IPR036390">
    <property type="entry name" value="WH_DNA-bd_sf"/>
</dbReference>
<protein>
    <recommendedName>
        <fullName evidence="5">Glycerol operon regulatory protein</fullName>
    </recommendedName>
</protein>
<evidence type="ECO:0000259" key="7">
    <source>
        <dbReference type="PROSITE" id="PS51078"/>
    </source>
</evidence>
<dbReference type="AlphaFoldDB" id="A0A1M5CJQ9"/>
<dbReference type="InterPro" id="IPR050707">
    <property type="entry name" value="HTH_MetabolicPath_Reg"/>
</dbReference>
<keyword evidence="9" id="KW-1185">Reference proteome</keyword>
<gene>
    <name evidence="8" type="ORF">SAMN02745133_02950</name>
</gene>
<dbReference type="Pfam" id="PF01614">
    <property type="entry name" value="IclR_C"/>
    <property type="match status" value="1"/>
</dbReference>
<dbReference type="FunFam" id="1.10.10.10:FF:000056">
    <property type="entry name" value="IclR family transcriptional regulator"/>
    <property type="match status" value="1"/>
</dbReference>
<name>A0A1M5CJQ9_9FIRM</name>
<dbReference type="PROSITE" id="PS51077">
    <property type="entry name" value="HTH_ICLR"/>
    <property type="match status" value="1"/>
</dbReference>
<evidence type="ECO:0000313" key="9">
    <source>
        <dbReference type="Proteomes" id="UP000184148"/>
    </source>
</evidence>
<reference evidence="9" key="1">
    <citation type="submission" date="2016-11" db="EMBL/GenBank/DDBJ databases">
        <authorList>
            <person name="Varghese N."/>
            <person name="Submissions S."/>
        </authorList>
    </citation>
    <scope>NUCLEOTIDE SEQUENCE [LARGE SCALE GENOMIC DNA]</scope>
    <source>
        <strain evidence="9">DSM 12395</strain>
    </source>
</reference>
<accession>A0A1M5CJQ9</accession>
<dbReference type="SMART" id="SM00346">
    <property type="entry name" value="HTH_ICLR"/>
    <property type="match status" value="1"/>
</dbReference>
<dbReference type="PANTHER" id="PTHR30136:SF24">
    <property type="entry name" value="HTH-TYPE TRANSCRIPTIONAL REPRESSOR ALLR"/>
    <property type="match status" value="1"/>
</dbReference>
<dbReference type="EMBL" id="FQUY01000033">
    <property type="protein sequence ID" value="SHF54948.1"/>
    <property type="molecule type" value="Genomic_DNA"/>
</dbReference>
<dbReference type="InterPro" id="IPR005471">
    <property type="entry name" value="Tscrpt_reg_IclR_N"/>
</dbReference>
<dbReference type="Gene3D" id="1.10.10.10">
    <property type="entry name" value="Winged helix-like DNA-binding domain superfamily/Winged helix DNA-binding domain"/>
    <property type="match status" value="1"/>
</dbReference>
<organism evidence="8 9">
    <name type="scientific">Desulforamulus putei DSM 12395</name>
    <dbReference type="NCBI Taxonomy" id="1121429"/>
    <lineage>
        <taxon>Bacteria</taxon>
        <taxon>Bacillati</taxon>
        <taxon>Bacillota</taxon>
        <taxon>Clostridia</taxon>
        <taxon>Eubacteriales</taxon>
        <taxon>Peptococcaceae</taxon>
        <taxon>Desulforamulus</taxon>
    </lineage>
</organism>
<proteinExistence type="predicted"/>
<keyword evidence="1" id="KW-0805">Transcription regulation</keyword>
<feature type="domain" description="HTH iclR-type" evidence="6">
    <location>
        <begin position="2"/>
        <end position="64"/>
    </location>
</feature>
<evidence type="ECO:0000256" key="1">
    <source>
        <dbReference type="ARBA" id="ARBA00023015"/>
    </source>
</evidence>
<evidence type="ECO:0000256" key="5">
    <source>
        <dbReference type="ARBA" id="ARBA00070406"/>
    </source>
</evidence>
<dbReference type="InterPro" id="IPR014757">
    <property type="entry name" value="Tscrpt_reg_IclR_C"/>
</dbReference>
<evidence type="ECO:0000256" key="2">
    <source>
        <dbReference type="ARBA" id="ARBA00023125"/>
    </source>
</evidence>
<dbReference type="GO" id="GO:0003700">
    <property type="term" value="F:DNA-binding transcription factor activity"/>
    <property type="evidence" value="ECO:0007669"/>
    <property type="project" value="TreeGrafter"/>
</dbReference>
<evidence type="ECO:0000256" key="4">
    <source>
        <dbReference type="ARBA" id="ARBA00058938"/>
    </source>
</evidence>
<dbReference type="SUPFAM" id="SSF46785">
    <property type="entry name" value="Winged helix' DNA-binding domain"/>
    <property type="match status" value="1"/>
</dbReference>
<evidence type="ECO:0000259" key="6">
    <source>
        <dbReference type="PROSITE" id="PS51077"/>
    </source>
</evidence>
<dbReference type="Gene3D" id="3.30.450.40">
    <property type="match status" value="1"/>
</dbReference>
<dbReference type="PROSITE" id="PS51078">
    <property type="entry name" value="ICLR_ED"/>
    <property type="match status" value="1"/>
</dbReference>